<keyword evidence="3" id="KW-1185">Reference proteome</keyword>
<evidence type="ECO:0000256" key="1">
    <source>
        <dbReference type="SAM" id="MobiDB-lite"/>
    </source>
</evidence>
<dbReference type="Proteomes" id="UP001194746">
    <property type="component" value="Unassembled WGS sequence"/>
</dbReference>
<protein>
    <submittedName>
        <fullName evidence="2">Uncharacterized protein</fullName>
    </submittedName>
</protein>
<reference evidence="2" key="2">
    <citation type="submission" date="2020-02" db="EMBL/GenBank/DDBJ databases">
        <authorList>
            <person name="Gilchrist C.L.M."/>
            <person name="Chooi Y.-H."/>
        </authorList>
    </citation>
    <scope>NUCLEOTIDE SEQUENCE</scope>
    <source>
        <strain evidence="2">MST-FP2251</strain>
    </source>
</reference>
<organism evidence="2 3">
    <name type="scientific">Aspergillus nanangensis</name>
    <dbReference type="NCBI Taxonomy" id="2582783"/>
    <lineage>
        <taxon>Eukaryota</taxon>
        <taxon>Fungi</taxon>
        <taxon>Dikarya</taxon>
        <taxon>Ascomycota</taxon>
        <taxon>Pezizomycotina</taxon>
        <taxon>Eurotiomycetes</taxon>
        <taxon>Eurotiomycetidae</taxon>
        <taxon>Eurotiales</taxon>
        <taxon>Aspergillaceae</taxon>
        <taxon>Aspergillus</taxon>
        <taxon>Aspergillus subgen. Circumdati</taxon>
    </lineage>
</organism>
<accession>A0AAD4GY61</accession>
<dbReference type="EMBL" id="VCAU01000013">
    <property type="protein sequence ID" value="KAF9892288.1"/>
    <property type="molecule type" value="Genomic_DNA"/>
</dbReference>
<proteinExistence type="predicted"/>
<feature type="region of interest" description="Disordered" evidence="1">
    <location>
        <begin position="31"/>
        <end position="53"/>
    </location>
</feature>
<name>A0AAD4GY61_ASPNN</name>
<gene>
    <name evidence="2" type="ORF">FE257_002065</name>
</gene>
<comment type="caution">
    <text evidence="2">The sequence shown here is derived from an EMBL/GenBank/DDBJ whole genome shotgun (WGS) entry which is preliminary data.</text>
</comment>
<dbReference type="AlphaFoldDB" id="A0AAD4GY61"/>
<evidence type="ECO:0000313" key="3">
    <source>
        <dbReference type="Proteomes" id="UP001194746"/>
    </source>
</evidence>
<evidence type="ECO:0000313" key="2">
    <source>
        <dbReference type="EMBL" id="KAF9892288.1"/>
    </source>
</evidence>
<reference evidence="2" key="1">
    <citation type="journal article" date="2019" name="Beilstein J. Org. Chem.">
        <title>Nanangenines: drimane sesquiterpenoids as the dominant metabolite cohort of a novel Australian fungus, Aspergillus nanangensis.</title>
        <authorList>
            <person name="Lacey H.J."/>
            <person name="Gilchrist C.L.M."/>
            <person name="Crombie A."/>
            <person name="Kalaitzis J.A."/>
            <person name="Vuong D."/>
            <person name="Rutledge P.J."/>
            <person name="Turner P."/>
            <person name="Pitt J.I."/>
            <person name="Lacey E."/>
            <person name="Chooi Y.H."/>
            <person name="Piggott A.M."/>
        </authorList>
    </citation>
    <scope>NUCLEOTIDE SEQUENCE</scope>
    <source>
        <strain evidence="2">MST-FP2251</strain>
    </source>
</reference>
<sequence length="113" mass="12865">MMATTTTLAETLQDYHIQLTGADPIPVQIQTRASPSPNPPDWPTNYRRVPPHRPINRHLDLTQRPNGSNTAEYIFVNVMLNGVRLNSLFVTSYEKTLGNVYPQLTRYKIGGEW</sequence>